<sequence length="338" mass="39526">MDRLSFWFYDQLSDILCFRDLRTLANNFESPRCWEHLLEVQEKKRKLFKLEIRPQVRNFNPVFQYSIKWMNGRGNLSLEDLDRRFDKRFTHIRSVTIDEENISPGGKMESPDGLTEMLTAICPRADSNCHFQFIDSRTWITRYQMSPLTRTIFHGPILNMRFSSIALDYRGFDCLHFHQADYGRLRVIDLRGTWPSAANRPLLKALESRDVLLLNVGNVEDIETSLLRKCIACWERRTEKIDVTISGTLLEANLSISDFRQREHPLSKYRCISFEIKPYSGSYKSVLLHSHRRMATPVRRNNKRSEKQQVANPQRSNVTMLGSIRDNLANALSSCAIM</sequence>
<dbReference type="Proteomes" id="UP000095287">
    <property type="component" value="Unplaced"/>
</dbReference>
<dbReference type="WBParaSite" id="L893_g14866.t1">
    <property type="protein sequence ID" value="L893_g14866.t1"/>
    <property type="gene ID" value="L893_g14866"/>
</dbReference>
<reference evidence="3" key="1">
    <citation type="submission" date="2016-11" db="UniProtKB">
        <authorList>
            <consortium name="WormBaseParasite"/>
        </authorList>
    </citation>
    <scope>IDENTIFICATION</scope>
</reference>
<keyword evidence="2" id="KW-1185">Reference proteome</keyword>
<accession>A0A1I7YCY2</accession>
<name>A0A1I7YCY2_9BILA</name>
<organism evidence="2 3">
    <name type="scientific">Steinernema glaseri</name>
    <dbReference type="NCBI Taxonomy" id="37863"/>
    <lineage>
        <taxon>Eukaryota</taxon>
        <taxon>Metazoa</taxon>
        <taxon>Ecdysozoa</taxon>
        <taxon>Nematoda</taxon>
        <taxon>Chromadorea</taxon>
        <taxon>Rhabditida</taxon>
        <taxon>Tylenchina</taxon>
        <taxon>Panagrolaimomorpha</taxon>
        <taxon>Strongyloidoidea</taxon>
        <taxon>Steinernematidae</taxon>
        <taxon>Steinernema</taxon>
    </lineage>
</organism>
<proteinExistence type="predicted"/>
<evidence type="ECO:0000313" key="2">
    <source>
        <dbReference type="Proteomes" id="UP000095287"/>
    </source>
</evidence>
<dbReference type="AlphaFoldDB" id="A0A1I7YCY2"/>
<protein>
    <submittedName>
        <fullName evidence="3">FBA_2 domain-containing protein</fullName>
    </submittedName>
</protein>
<evidence type="ECO:0000313" key="3">
    <source>
        <dbReference type="WBParaSite" id="L893_g14866.t1"/>
    </source>
</evidence>
<feature type="region of interest" description="Disordered" evidence="1">
    <location>
        <begin position="296"/>
        <end position="316"/>
    </location>
</feature>
<evidence type="ECO:0000256" key="1">
    <source>
        <dbReference type="SAM" id="MobiDB-lite"/>
    </source>
</evidence>